<protein>
    <recommendedName>
        <fullName evidence="2">NTP pyrophosphohydrolase MazG putative catalytic core domain-containing protein</fullName>
    </recommendedName>
</protein>
<name>A0A382LR75_9ZZZZ</name>
<reference evidence="1" key="1">
    <citation type="submission" date="2018-05" db="EMBL/GenBank/DDBJ databases">
        <authorList>
            <person name="Lanie J.A."/>
            <person name="Ng W.-L."/>
            <person name="Kazmierczak K.M."/>
            <person name="Andrzejewski T.M."/>
            <person name="Davidsen T.M."/>
            <person name="Wayne K.J."/>
            <person name="Tettelin H."/>
            <person name="Glass J.I."/>
            <person name="Rusch D."/>
            <person name="Podicherti R."/>
            <person name="Tsui H.-C.T."/>
            <person name="Winkler M.E."/>
        </authorList>
    </citation>
    <scope>NUCLEOTIDE SEQUENCE</scope>
</reference>
<dbReference type="EMBL" id="UINC01087750">
    <property type="protein sequence ID" value="SVC37381.1"/>
    <property type="molecule type" value="Genomic_DNA"/>
</dbReference>
<gene>
    <name evidence="1" type="ORF">METZ01_LOCUS290235</name>
</gene>
<dbReference type="SUPFAM" id="SSF101386">
    <property type="entry name" value="all-alpha NTP pyrophosphatases"/>
    <property type="match status" value="1"/>
</dbReference>
<dbReference type="Gene3D" id="1.10.287.1080">
    <property type="entry name" value="MazG-like"/>
    <property type="match status" value="1"/>
</dbReference>
<evidence type="ECO:0008006" key="2">
    <source>
        <dbReference type="Google" id="ProtNLM"/>
    </source>
</evidence>
<dbReference type="Pfam" id="PF01503">
    <property type="entry name" value="PRA-PH"/>
    <property type="match status" value="1"/>
</dbReference>
<proteinExistence type="predicted"/>
<dbReference type="AlphaFoldDB" id="A0A382LR75"/>
<sequence>MQGYKPNEYEVLDQSDDINYISDKEIELQKSYGYKVDRKLYKNLFNIMRINVTEQTSTFACPLNQLQGYLEKNIGLEWKTSHGTFQLNAQTNQWILDNAKMSMYNDNRSYVYNKAFAEYFKSTKEIKCEKKPLKIFQQIRDWAQERGLYKHGDVNTQYIKLQEEAGELAKALLENDQLEVIDAIGDMVVVLTNLAHQRGVHIETCIAEAYKVISKRKGKMINGTFVKDEE</sequence>
<accession>A0A382LR75</accession>
<dbReference type="CDD" id="cd11540">
    <property type="entry name" value="NTP-PPase_u3"/>
    <property type="match status" value="1"/>
</dbReference>
<organism evidence="1">
    <name type="scientific">marine metagenome</name>
    <dbReference type="NCBI Taxonomy" id="408172"/>
    <lineage>
        <taxon>unclassified sequences</taxon>
        <taxon>metagenomes</taxon>
        <taxon>ecological metagenomes</taxon>
    </lineage>
</organism>
<evidence type="ECO:0000313" key="1">
    <source>
        <dbReference type="EMBL" id="SVC37381.1"/>
    </source>
</evidence>
<dbReference type="InterPro" id="IPR021130">
    <property type="entry name" value="PRib-ATP_PPHydrolase-like"/>
</dbReference>